<dbReference type="GO" id="GO:0016987">
    <property type="term" value="F:sigma factor activity"/>
    <property type="evidence" value="ECO:0007669"/>
    <property type="project" value="UniProtKB-UniRule"/>
</dbReference>
<keyword evidence="3 6" id="KW-0731">Sigma factor</keyword>
<dbReference type="FunFam" id="1.10.601.10:FF:000002">
    <property type="entry name" value="RNA polymerase sigma factor RpoD"/>
    <property type="match status" value="1"/>
</dbReference>
<evidence type="ECO:0000256" key="4">
    <source>
        <dbReference type="ARBA" id="ARBA00023125"/>
    </source>
</evidence>
<dbReference type="PATRIC" id="fig|1249552.3.peg.2768"/>
<feature type="DNA-binding region" description="H-T-H motif" evidence="6">
    <location>
        <begin position="581"/>
        <end position="600"/>
    </location>
</feature>
<dbReference type="InterPro" id="IPR009042">
    <property type="entry name" value="RNA_pol_sigma70_r1_2"/>
</dbReference>
<dbReference type="AlphaFoldDB" id="A0A0S2KGY7"/>
<gene>
    <name evidence="6" type="primary">rpoD</name>
    <name evidence="10" type="ORF">PS2015_2747</name>
</gene>
<dbReference type="CDD" id="cd06171">
    <property type="entry name" value="Sigma70_r4"/>
    <property type="match status" value="1"/>
</dbReference>
<dbReference type="InterPro" id="IPR036388">
    <property type="entry name" value="WH-like_DNA-bd_sf"/>
</dbReference>
<evidence type="ECO:0000256" key="3">
    <source>
        <dbReference type="ARBA" id="ARBA00023082"/>
    </source>
</evidence>
<evidence type="ECO:0000259" key="9">
    <source>
        <dbReference type="PROSITE" id="PS00716"/>
    </source>
</evidence>
<dbReference type="InterPro" id="IPR007127">
    <property type="entry name" value="RNA_pol_sigma_70_r1_1"/>
</dbReference>
<feature type="short sequence motif" description="Interaction with polymerase core subunit RpoC" evidence="6">
    <location>
        <begin position="411"/>
        <end position="414"/>
    </location>
</feature>
<dbReference type="InterPro" id="IPR007630">
    <property type="entry name" value="RNA_pol_sigma70_r4"/>
</dbReference>
<comment type="subunit">
    <text evidence="6">Interacts transiently with the RNA polymerase catalytic core.</text>
</comment>
<dbReference type="PROSITE" id="PS00715">
    <property type="entry name" value="SIGMA70_1"/>
    <property type="match status" value="1"/>
</dbReference>
<dbReference type="Pfam" id="PF04542">
    <property type="entry name" value="Sigma70_r2"/>
    <property type="match status" value="1"/>
</dbReference>
<dbReference type="GO" id="GO:0005737">
    <property type="term" value="C:cytoplasm"/>
    <property type="evidence" value="ECO:0007669"/>
    <property type="project" value="UniProtKB-SubCell"/>
</dbReference>
<evidence type="ECO:0000256" key="1">
    <source>
        <dbReference type="ARBA" id="ARBA00022490"/>
    </source>
</evidence>
<feature type="compositionally biased region" description="Acidic residues" evidence="7">
    <location>
        <begin position="189"/>
        <end position="216"/>
    </location>
</feature>
<dbReference type="Pfam" id="PF03979">
    <property type="entry name" value="Sigma70_r1_1"/>
    <property type="match status" value="1"/>
</dbReference>
<comment type="function">
    <text evidence="6">Sigma factors are initiation factors that promote the attachment of RNA polymerase to specific initiation sites and are then released. This sigma factor is the primary sigma factor during exponential growth.</text>
</comment>
<protein>
    <recommendedName>
        <fullName evidence="6">RNA polymerase sigma factor RpoD</fullName>
    </recommendedName>
    <alternativeName>
        <fullName evidence="6">Sigma-70</fullName>
    </alternativeName>
</protein>
<dbReference type="PANTHER" id="PTHR30603">
    <property type="entry name" value="RNA POLYMERASE SIGMA FACTOR RPO"/>
    <property type="match status" value="1"/>
</dbReference>
<dbReference type="HAMAP" id="MF_00963">
    <property type="entry name" value="Sigma70_RpoD_SigA"/>
    <property type="match status" value="1"/>
</dbReference>
<comment type="subcellular location">
    <subcellularLocation>
        <location evidence="6">Cytoplasm</location>
    </subcellularLocation>
</comment>
<dbReference type="SUPFAM" id="SSF88659">
    <property type="entry name" value="Sigma3 and sigma4 domains of RNA polymerase sigma factors"/>
    <property type="match status" value="2"/>
</dbReference>
<dbReference type="InterPro" id="IPR007624">
    <property type="entry name" value="RNA_pol_sigma70_r3"/>
</dbReference>
<keyword evidence="1 6" id="KW-0963">Cytoplasm</keyword>
<organism evidence="10 11">
    <name type="scientific">Pseudohongiella spirulinae</name>
    <dbReference type="NCBI Taxonomy" id="1249552"/>
    <lineage>
        <taxon>Bacteria</taxon>
        <taxon>Pseudomonadati</taxon>
        <taxon>Pseudomonadota</taxon>
        <taxon>Gammaproteobacteria</taxon>
        <taxon>Pseudomonadales</taxon>
        <taxon>Pseudohongiellaceae</taxon>
        <taxon>Pseudohongiella</taxon>
    </lineage>
</organism>
<keyword evidence="4 6" id="KW-0238">DNA-binding</keyword>
<feature type="domain" description="RNA polymerase sigma-70" evidence="8">
    <location>
        <begin position="411"/>
        <end position="424"/>
    </location>
</feature>
<dbReference type="InterPro" id="IPR013325">
    <property type="entry name" value="RNA_pol_sigma_r2"/>
</dbReference>
<accession>A0A0S2KGY7</accession>
<dbReference type="InterPro" id="IPR012760">
    <property type="entry name" value="RNA_pol_sigma_RpoD_C"/>
</dbReference>
<dbReference type="GO" id="GO:0003677">
    <property type="term" value="F:DNA binding"/>
    <property type="evidence" value="ECO:0007669"/>
    <property type="project" value="UniProtKB-UniRule"/>
</dbReference>
<dbReference type="Pfam" id="PF04545">
    <property type="entry name" value="Sigma70_r4"/>
    <property type="match status" value="1"/>
</dbReference>
<dbReference type="InterPro" id="IPR042189">
    <property type="entry name" value="RNA_pol_sigma_70_r1_1_sf"/>
</dbReference>
<dbReference type="STRING" id="1249552.PS2015_2747"/>
<dbReference type="RefSeq" id="WP_058022773.1">
    <property type="nucleotide sequence ID" value="NZ_CP013189.1"/>
</dbReference>
<dbReference type="OrthoDB" id="9809557at2"/>
<evidence type="ECO:0000313" key="11">
    <source>
        <dbReference type="Proteomes" id="UP000065641"/>
    </source>
</evidence>
<name>A0A0S2KGY7_9GAMM</name>
<evidence type="ECO:0000313" key="10">
    <source>
        <dbReference type="EMBL" id="ALO47379.1"/>
    </source>
</evidence>
<dbReference type="NCBIfam" id="TIGR02393">
    <property type="entry name" value="RpoD_Cterm"/>
    <property type="match status" value="1"/>
</dbReference>
<feature type="region of interest" description="Disordered" evidence="7">
    <location>
        <begin position="181"/>
        <end position="225"/>
    </location>
</feature>
<dbReference type="InterPro" id="IPR013324">
    <property type="entry name" value="RNA_pol_sigma_r3/r4-like"/>
</dbReference>
<evidence type="ECO:0000256" key="7">
    <source>
        <dbReference type="SAM" id="MobiDB-lite"/>
    </source>
</evidence>
<sequence>MSDTRPSSAQSGLKALIAKGKEQGYLTYAEVNDHLPDTISDPDQVEDIIQMINDMGIKVFETAPDADALLLGDGDDGESGTDELAAAEAAAALAAVENEAGRTTDPVRMYMREMGTVELLTREGEIVIAKRIEEGLRELMKSMASFPGTIEHVLNEYSLVASEERRLSDIITGYLEVDEEVPAASASADSDDSSDDSNSSSDDDDDTVAVTDDEETTSGPDPEEARLRFEELSKQHQTTEAALKKHGRGHKKSLAELDKLGDLFKTFKLTPKLFDHLVNQARVALFRVRRHERGIMTLCIRNAGMPRKIFVTTFPGSEVDEKWIEQFAKSKEPWATRLQDVAEEVLRTQRKLQAMEEESGLTVAEIKEINRGMSIGEAKSRRAKKEMVEANLRLVISIAKKYTNRGLQFLDLIQEGNIGLMKAVDKFEYRRGYKFSTYATWWIRQAITRSIADQARTIRIPVHMIETINKLNRISRQMVHEKGREPTPEELGERMDMTEDKVRRVLKIAKEPISMETPIGDDEDSHLGDFIEDSTVESPVDSSIEEGLREATREVLNSLTAREAKVLRMRFGIDMNTDHTLEEVGKQFDVTRERIRQIEAKALRKLRHPTRSDHLRSFLDE</sequence>
<dbReference type="PANTHER" id="PTHR30603:SF60">
    <property type="entry name" value="RNA POLYMERASE SIGMA FACTOR RPOD"/>
    <property type="match status" value="1"/>
</dbReference>
<feature type="domain" description="RNA polymerase sigma-70" evidence="9">
    <location>
        <begin position="580"/>
        <end position="606"/>
    </location>
</feature>
<dbReference type="FunFam" id="1.10.10.10:FF:000002">
    <property type="entry name" value="RNA polymerase sigma factor SigA"/>
    <property type="match status" value="1"/>
</dbReference>
<dbReference type="InterPro" id="IPR050239">
    <property type="entry name" value="Sigma-70_RNA_pol_init_factors"/>
</dbReference>
<feature type="region of interest" description="Sigma-70 factor domain-4" evidence="6">
    <location>
        <begin position="555"/>
        <end position="608"/>
    </location>
</feature>
<reference evidence="10 11" key="1">
    <citation type="submission" date="2015-11" db="EMBL/GenBank/DDBJ databases">
        <authorList>
            <person name="Zhang Y."/>
            <person name="Guo Z."/>
        </authorList>
    </citation>
    <scope>NUCLEOTIDE SEQUENCE [LARGE SCALE GENOMIC DNA]</scope>
    <source>
        <strain evidence="10 11">KCTC 32221</strain>
    </source>
</reference>
<dbReference type="SUPFAM" id="SSF88946">
    <property type="entry name" value="Sigma2 domain of RNA polymerase sigma factors"/>
    <property type="match status" value="1"/>
</dbReference>
<keyword evidence="5 6" id="KW-0804">Transcription</keyword>
<dbReference type="KEGG" id="pspi:PS2015_2747"/>
<feature type="region of interest" description="Sigma-70 factor domain-3" evidence="6">
    <location>
        <begin position="466"/>
        <end position="542"/>
    </location>
</feature>
<dbReference type="NCBIfam" id="TIGR02937">
    <property type="entry name" value="sigma70-ECF"/>
    <property type="match status" value="1"/>
</dbReference>
<evidence type="ECO:0000259" key="8">
    <source>
        <dbReference type="PROSITE" id="PS00715"/>
    </source>
</evidence>
<dbReference type="NCBIfam" id="NF004208">
    <property type="entry name" value="PRK05658.1"/>
    <property type="match status" value="1"/>
</dbReference>
<feature type="region of interest" description="Sigma-70 factor domain-2" evidence="6">
    <location>
        <begin position="387"/>
        <end position="457"/>
    </location>
</feature>
<dbReference type="InterPro" id="IPR007631">
    <property type="entry name" value="RNA_pol_sigma_70_non-ess"/>
</dbReference>
<evidence type="ECO:0000256" key="2">
    <source>
        <dbReference type="ARBA" id="ARBA00023015"/>
    </source>
</evidence>
<dbReference type="FunFam" id="1.10.10.10:FF:000004">
    <property type="entry name" value="RNA polymerase sigma factor SigA"/>
    <property type="match status" value="1"/>
</dbReference>
<comment type="similarity">
    <text evidence="6">Belongs to the sigma-70 factor family. RpoD/SigA subfamily.</text>
</comment>
<keyword evidence="11" id="KW-1185">Reference proteome</keyword>
<evidence type="ECO:0000256" key="6">
    <source>
        <dbReference type="HAMAP-Rule" id="MF_00963"/>
    </source>
</evidence>
<dbReference type="InterPro" id="IPR028630">
    <property type="entry name" value="Sigma70_RpoD"/>
</dbReference>
<dbReference type="InterPro" id="IPR014284">
    <property type="entry name" value="RNA_pol_sigma-70_dom"/>
</dbReference>
<dbReference type="Gene3D" id="1.10.10.10">
    <property type="entry name" value="Winged helix-like DNA-binding domain superfamily/Winged helix DNA-binding domain"/>
    <property type="match status" value="2"/>
</dbReference>
<dbReference type="Pfam" id="PF04539">
    <property type="entry name" value="Sigma70_r3"/>
    <property type="match status" value="1"/>
</dbReference>
<dbReference type="Pfam" id="PF04546">
    <property type="entry name" value="Sigma70_ner"/>
    <property type="match status" value="1"/>
</dbReference>
<dbReference type="GO" id="GO:0006352">
    <property type="term" value="P:DNA-templated transcription initiation"/>
    <property type="evidence" value="ECO:0007669"/>
    <property type="project" value="UniProtKB-UniRule"/>
</dbReference>
<keyword evidence="2 6" id="KW-0805">Transcription regulation</keyword>
<dbReference type="Proteomes" id="UP000065641">
    <property type="component" value="Chromosome"/>
</dbReference>
<dbReference type="PRINTS" id="PR00046">
    <property type="entry name" value="SIGMA70FCT"/>
</dbReference>
<dbReference type="Gene3D" id="1.10.220.120">
    <property type="entry name" value="Sigma-70 factor, region 1.1"/>
    <property type="match status" value="1"/>
</dbReference>
<dbReference type="FunFam" id="1.10.220.120:FF:000001">
    <property type="entry name" value="RNA polymerase sigma factor RpoD"/>
    <property type="match status" value="1"/>
</dbReference>
<dbReference type="Pfam" id="PF00140">
    <property type="entry name" value="Sigma70_r1_2"/>
    <property type="match status" value="1"/>
</dbReference>
<dbReference type="EMBL" id="CP013189">
    <property type="protein sequence ID" value="ALO47379.1"/>
    <property type="molecule type" value="Genomic_DNA"/>
</dbReference>
<proteinExistence type="inferred from homology"/>
<evidence type="ECO:0000256" key="5">
    <source>
        <dbReference type="ARBA" id="ARBA00023163"/>
    </source>
</evidence>
<dbReference type="PROSITE" id="PS00716">
    <property type="entry name" value="SIGMA70_2"/>
    <property type="match status" value="1"/>
</dbReference>
<dbReference type="Gene3D" id="1.10.601.10">
    <property type="entry name" value="RNA Polymerase Primary Sigma Factor"/>
    <property type="match status" value="1"/>
</dbReference>
<dbReference type="InterPro" id="IPR007627">
    <property type="entry name" value="RNA_pol_sigma70_r2"/>
</dbReference>
<dbReference type="InterPro" id="IPR000943">
    <property type="entry name" value="RNA_pol_sigma70"/>
</dbReference>